<dbReference type="Proteomes" id="UP001054252">
    <property type="component" value="Unassembled WGS sequence"/>
</dbReference>
<evidence type="ECO:0000313" key="2">
    <source>
        <dbReference type="Proteomes" id="UP001054252"/>
    </source>
</evidence>
<organism evidence="1 2">
    <name type="scientific">Rubroshorea leprosula</name>
    <dbReference type="NCBI Taxonomy" id="152421"/>
    <lineage>
        <taxon>Eukaryota</taxon>
        <taxon>Viridiplantae</taxon>
        <taxon>Streptophyta</taxon>
        <taxon>Embryophyta</taxon>
        <taxon>Tracheophyta</taxon>
        <taxon>Spermatophyta</taxon>
        <taxon>Magnoliopsida</taxon>
        <taxon>eudicotyledons</taxon>
        <taxon>Gunneridae</taxon>
        <taxon>Pentapetalae</taxon>
        <taxon>rosids</taxon>
        <taxon>malvids</taxon>
        <taxon>Malvales</taxon>
        <taxon>Dipterocarpaceae</taxon>
        <taxon>Rubroshorea</taxon>
    </lineage>
</organism>
<comment type="caution">
    <text evidence="1">The sequence shown here is derived from an EMBL/GenBank/DDBJ whole genome shotgun (WGS) entry which is preliminary data.</text>
</comment>
<reference evidence="1 2" key="1">
    <citation type="journal article" date="2021" name="Commun. Biol.">
        <title>The genome of Shorea leprosula (Dipterocarpaceae) highlights the ecological relevance of drought in aseasonal tropical rainforests.</title>
        <authorList>
            <person name="Ng K.K.S."/>
            <person name="Kobayashi M.J."/>
            <person name="Fawcett J.A."/>
            <person name="Hatakeyama M."/>
            <person name="Paape T."/>
            <person name="Ng C.H."/>
            <person name="Ang C.C."/>
            <person name="Tnah L.H."/>
            <person name="Lee C.T."/>
            <person name="Nishiyama T."/>
            <person name="Sese J."/>
            <person name="O'Brien M.J."/>
            <person name="Copetti D."/>
            <person name="Mohd Noor M.I."/>
            <person name="Ong R.C."/>
            <person name="Putra M."/>
            <person name="Sireger I.Z."/>
            <person name="Indrioko S."/>
            <person name="Kosugi Y."/>
            <person name="Izuno A."/>
            <person name="Isagi Y."/>
            <person name="Lee S.L."/>
            <person name="Shimizu K.K."/>
        </authorList>
    </citation>
    <scope>NUCLEOTIDE SEQUENCE [LARGE SCALE GENOMIC DNA]</scope>
    <source>
        <strain evidence="1">214</strain>
    </source>
</reference>
<proteinExistence type="predicted"/>
<accession>A0AAV5J803</accession>
<protein>
    <submittedName>
        <fullName evidence="1">Uncharacterized protein</fullName>
    </submittedName>
</protein>
<keyword evidence="2" id="KW-1185">Reference proteome</keyword>
<name>A0AAV5J803_9ROSI</name>
<dbReference type="AlphaFoldDB" id="A0AAV5J803"/>
<evidence type="ECO:0000313" key="1">
    <source>
        <dbReference type="EMBL" id="GKV08668.1"/>
    </source>
</evidence>
<sequence>MYTNKRNPWAHLNPPISFLFLPAIKWMKPKLTPLSLDNCSFLHVAKRQGRTAEVCWGFLSLVLLGRPKGMGSWGPSDRKRYGDGRGGGKQVLYENFSRKGGLRLDSVPTLSYISLLHTTTSLRVHIRTLVRNFLPPVTLAPLFLP</sequence>
<gene>
    <name evidence="1" type="ORF">SLEP1_g20270</name>
</gene>
<dbReference type="EMBL" id="BPVZ01000029">
    <property type="protein sequence ID" value="GKV08668.1"/>
    <property type="molecule type" value="Genomic_DNA"/>
</dbReference>